<evidence type="ECO:0000256" key="1">
    <source>
        <dbReference type="SAM" id="Phobius"/>
    </source>
</evidence>
<feature type="transmembrane region" description="Helical" evidence="1">
    <location>
        <begin position="69"/>
        <end position="86"/>
    </location>
</feature>
<keyword evidence="1" id="KW-0472">Membrane</keyword>
<keyword evidence="1" id="KW-0812">Transmembrane</keyword>
<feature type="transmembrane region" description="Helical" evidence="1">
    <location>
        <begin position="93"/>
        <end position="113"/>
    </location>
</feature>
<dbReference type="EMBL" id="CP092625">
    <property type="protein sequence ID" value="UMM42371.1"/>
    <property type="molecule type" value="Genomic_DNA"/>
</dbReference>
<keyword evidence="3" id="KW-1185">Reference proteome</keyword>
<accession>A0AAE9JSC8</accession>
<organism evidence="2 3">
    <name type="scientific">Caenorhabditis briggsae</name>
    <dbReference type="NCBI Taxonomy" id="6238"/>
    <lineage>
        <taxon>Eukaryota</taxon>
        <taxon>Metazoa</taxon>
        <taxon>Ecdysozoa</taxon>
        <taxon>Nematoda</taxon>
        <taxon>Chromadorea</taxon>
        <taxon>Rhabditida</taxon>
        <taxon>Rhabditina</taxon>
        <taxon>Rhabditomorpha</taxon>
        <taxon>Rhabditoidea</taxon>
        <taxon>Rhabditidae</taxon>
        <taxon>Peloderinae</taxon>
        <taxon>Caenorhabditis</taxon>
    </lineage>
</organism>
<dbReference type="Proteomes" id="UP000829354">
    <property type="component" value="Chromosome X"/>
</dbReference>
<evidence type="ECO:0000313" key="3">
    <source>
        <dbReference type="Proteomes" id="UP000829354"/>
    </source>
</evidence>
<gene>
    <name evidence="2" type="ORF">L5515_018221</name>
</gene>
<feature type="transmembrane region" description="Helical" evidence="1">
    <location>
        <begin position="9"/>
        <end position="32"/>
    </location>
</feature>
<feature type="transmembrane region" description="Helical" evidence="1">
    <location>
        <begin position="295"/>
        <end position="315"/>
    </location>
</feature>
<dbReference type="AlphaFoldDB" id="A0AAE9JSC8"/>
<feature type="transmembrane region" description="Helical" evidence="1">
    <location>
        <begin position="160"/>
        <end position="180"/>
    </location>
</feature>
<proteinExistence type="predicted"/>
<protein>
    <submittedName>
        <fullName evidence="2">Uncharacterized protein</fullName>
    </submittedName>
</protein>
<keyword evidence="1" id="KW-1133">Transmembrane helix</keyword>
<evidence type="ECO:0000313" key="2">
    <source>
        <dbReference type="EMBL" id="UMM42371.1"/>
    </source>
</evidence>
<sequence>MLTVAELQWVLRLILFSLSTTIVFCYGMEAFIEYIYPKIVFPPGQSAYCYPKDPSEVSTILGSFRDIDMILSIILTIPCFILLITTSYPNIHYLITILCAARLFFLGSSLVHASSQFNRNTPLDFIYAVTQKVCHLDESQEKAYSALLVSYVFRGLEGVITFYFITFAFVNSVLICMFGLGQEQNQPQKTEEAAEVKVWVTSSSIEMVYKSPLEMGIKELNKEQKRRIQKWINNIPEMDGEQEDDDLYFPEVQDYEVIVQNCDNDIVDNESIGSSDQEDDICDPDMDEVRRVVSLTPLIISFLGSMTCFYATFFIDKNVELTADSNCSLRKQVILKLVVLAELHRNLLLIFSAMSVLCSCTLIAYYGLWWRRIVARNFWKCYNIGSVICLILYVKTVYLLLSYDGGSLTEYTILSECPDISRRLKINLVLFGLTKIILLGSVLCDYPLQRGYFLFWQLAEIEGIGIAEMRLAQDDDDDSDVEEYEPVDDY</sequence>
<feature type="transmembrane region" description="Helical" evidence="1">
    <location>
        <begin position="347"/>
        <end position="369"/>
    </location>
</feature>
<reference evidence="2 3" key="1">
    <citation type="submission" date="2022-04" db="EMBL/GenBank/DDBJ databases">
        <title>Chromosome-level reference genomes for two strains of Caenorhabditis briggsae: an improved platform for comparative genomics.</title>
        <authorList>
            <person name="Stevens L."/>
            <person name="Andersen E."/>
        </authorList>
    </citation>
    <scope>NUCLEOTIDE SEQUENCE [LARGE SCALE GENOMIC DNA]</scope>
    <source>
        <strain evidence="2">VX34</strain>
        <tissue evidence="2">Whole-organism</tissue>
    </source>
</reference>
<feature type="transmembrane region" description="Helical" evidence="1">
    <location>
        <begin position="381"/>
        <end position="401"/>
    </location>
</feature>
<name>A0AAE9JSC8_CAEBR</name>